<dbReference type="Gene3D" id="2.30.30.100">
    <property type="match status" value="1"/>
</dbReference>
<evidence type="ECO:0000313" key="9">
    <source>
        <dbReference type="Proteomes" id="UP001144471"/>
    </source>
</evidence>
<organism evidence="8 9">
    <name type="scientific">Propionigenium maris DSM 9537</name>
    <dbReference type="NCBI Taxonomy" id="1123000"/>
    <lineage>
        <taxon>Bacteria</taxon>
        <taxon>Fusobacteriati</taxon>
        <taxon>Fusobacteriota</taxon>
        <taxon>Fusobacteriia</taxon>
        <taxon>Fusobacteriales</taxon>
        <taxon>Fusobacteriaceae</taxon>
        <taxon>Propionigenium</taxon>
    </lineage>
</organism>
<evidence type="ECO:0000256" key="1">
    <source>
        <dbReference type="ARBA" id="ARBA00022475"/>
    </source>
</evidence>
<keyword evidence="1" id="KW-1003">Cell membrane</keyword>
<dbReference type="InterPro" id="IPR010305">
    <property type="entry name" value="YgdI/YgdR-like"/>
</dbReference>
<comment type="caution">
    <text evidence="8">The sequence shown here is derived from an EMBL/GenBank/DDBJ whole genome shotgun (WGS) entry which is preliminary data.</text>
</comment>
<reference evidence="8" key="1">
    <citation type="submission" date="2022-12" db="EMBL/GenBank/DDBJ databases">
        <title>Reference genome sequencing for broad-spectrum identification of bacterial and archaeal isolates by mass spectrometry.</title>
        <authorList>
            <person name="Sekiguchi Y."/>
            <person name="Tourlousse D.M."/>
        </authorList>
    </citation>
    <scope>NUCLEOTIDE SEQUENCE</scope>
    <source>
        <strain evidence="8">10succ1</strain>
    </source>
</reference>
<keyword evidence="3" id="KW-0472">Membrane</keyword>
<keyword evidence="5" id="KW-0449">Lipoprotein</keyword>
<evidence type="ECO:0000256" key="6">
    <source>
        <dbReference type="SAM" id="MobiDB-lite"/>
    </source>
</evidence>
<dbReference type="Proteomes" id="UP001144471">
    <property type="component" value="Unassembled WGS sequence"/>
</dbReference>
<evidence type="ECO:0000256" key="2">
    <source>
        <dbReference type="ARBA" id="ARBA00022729"/>
    </source>
</evidence>
<keyword evidence="2" id="KW-0732">Signal</keyword>
<name>A0A9W6LNI6_9FUSO</name>
<dbReference type="PANTHER" id="PTHR37011:SF1">
    <property type="entry name" value="POT FAMILY PEPTIDE TRANSPORT PROTEIN"/>
    <property type="match status" value="1"/>
</dbReference>
<evidence type="ECO:0000259" key="7">
    <source>
        <dbReference type="Pfam" id="PF06004"/>
    </source>
</evidence>
<protein>
    <recommendedName>
        <fullName evidence="7">Lipoprotein YgdI/YgdR-like SH3-like domain-containing protein</fullName>
    </recommendedName>
</protein>
<evidence type="ECO:0000256" key="4">
    <source>
        <dbReference type="ARBA" id="ARBA00023139"/>
    </source>
</evidence>
<proteinExistence type="predicted"/>
<keyword evidence="4" id="KW-0564">Palmitate</keyword>
<dbReference type="Pfam" id="PF06004">
    <property type="entry name" value="DUF903"/>
    <property type="match status" value="1"/>
</dbReference>
<sequence length="117" mass="12805">MKKIIIAGLMSLVIISCSSPQTIVLNDGSVIKTKDEPKFNKRTKYYEYEDVEGNRGSVNSKSVKLIQPEGAEIPEGIIAEEQKEEVVAEPVEAPVAEPEAATKEDAVTEVVEEETVE</sequence>
<dbReference type="RefSeq" id="WP_281835924.1">
    <property type="nucleotide sequence ID" value="NZ_BSDY01000009.1"/>
</dbReference>
<feature type="region of interest" description="Disordered" evidence="6">
    <location>
        <begin position="92"/>
        <end position="117"/>
    </location>
</feature>
<dbReference type="InterPro" id="IPR047807">
    <property type="entry name" value="YgdI/YgdR-like_SH3-like"/>
</dbReference>
<dbReference type="InterPro" id="IPR010920">
    <property type="entry name" value="LSM_dom_sf"/>
</dbReference>
<dbReference type="AlphaFoldDB" id="A0A9W6LNI6"/>
<evidence type="ECO:0000256" key="5">
    <source>
        <dbReference type="ARBA" id="ARBA00023288"/>
    </source>
</evidence>
<evidence type="ECO:0000313" key="8">
    <source>
        <dbReference type="EMBL" id="GLI56643.1"/>
    </source>
</evidence>
<gene>
    <name evidence="8" type="ORF">PM10SUCC1_21570</name>
</gene>
<dbReference type="PROSITE" id="PS51257">
    <property type="entry name" value="PROKAR_LIPOPROTEIN"/>
    <property type="match status" value="1"/>
</dbReference>
<accession>A0A9W6LNI6</accession>
<evidence type="ECO:0000256" key="3">
    <source>
        <dbReference type="ARBA" id="ARBA00023136"/>
    </source>
</evidence>
<dbReference type="NCBIfam" id="NF033216">
    <property type="entry name" value="lipo_YgdI_YgdR"/>
    <property type="match status" value="1"/>
</dbReference>
<feature type="domain" description="Lipoprotein YgdI/YgdR-like SH3-like" evidence="7">
    <location>
        <begin position="22"/>
        <end position="67"/>
    </location>
</feature>
<dbReference type="PANTHER" id="PTHR37011">
    <property type="entry name" value="POT FAMILY PEPTIDE TRANSPORT PROTEIN-RELATED"/>
    <property type="match status" value="1"/>
</dbReference>
<dbReference type="EMBL" id="BSDY01000009">
    <property type="protein sequence ID" value="GLI56643.1"/>
    <property type="molecule type" value="Genomic_DNA"/>
</dbReference>
<keyword evidence="9" id="KW-1185">Reference proteome</keyword>
<dbReference type="SUPFAM" id="SSF50182">
    <property type="entry name" value="Sm-like ribonucleoproteins"/>
    <property type="match status" value="1"/>
</dbReference>